<sequence length="334" mass="38368">MYARAVWVEHGKEVEGTAPDNWIDVDKKTIRWPKKGVKAAFLNQHAPKDDWMTFTLVKRKITSVNIRECDDYDMTSHVEEEEEENEEVEGRRKKTKRKFDDYVLGVIIKAPSFPIPPTKVTKSIQIESAGSSKNFTGMSHHEQSALSKYRSTGNYERSLAHESCLTPRRETDVRFPMAIAKFQKKVLTKLMDIHMEVRRLGRCEHPLSSAHLEQQQTMKEFEREEERLKDMQAFESLVLQLSRIGGKDVRDCVHKILDRLFTNRLMAKFNMKGKGKKQKLPLEATKTFEAIKAAVMKWDKDATEASIKHHAAEHLKHAPGRKGGGGHTGLECLE</sequence>
<keyword evidence="2" id="KW-1185">Reference proteome</keyword>
<protein>
    <submittedName>
        <fullName evidence="1">Uncharacterized protein</fullName>
    </submittedName>
</protein>
<reference evidence="1" key="1">
    <citation type="submission" date="2021-05" db="EMBL/GenBank/DDBJ databases">
        <authorList>
            <person name="Pan Q."/>
            <person name="Jouanno E."/>
            <person name="Zahm M."/>
            <person name="Klopp C."/>
            <person name="Cabau C."/>
            <person name="Louis A."/>
            <person name="Berthelot C."/>
            <person name="Parey E."/>
            <person name="Roest Crollius H."/>
            <person name="Montfort J."/>
            <person name="Robinson-Rechavi M."/>
            <person name="Bouchez O."/>
            <person name="Lampietro C."/>
            <person name="Lopez Roques C."/>
            <person name="Donnadieu C."/>
            <person name="Postlethwait J."/>
            <person name="Bobe J."/>
            <person name="Dillon D."/>
            <person name="Chandos A."/>
            <person name="von Hippel F."/>
            <person name="Guiguen Y."/>
        </authorList>
    </citation>
    <scope>NUCLEOTIDE SEQUENCE</scope>
    <source>
        <strain evidence="1">YG-Jan2019</strain>
    </source>
</reference>
<evidence type="ECO:0000313" key="2">
    <source>
        <dbReference type="Proteomes" id="UP001157502"/>
    </source>
</evidence>
<proteinExistence type="predicted"/>
<gene>
    <name evidence="1" type="ORF">DPEC_G00282340</name>
</gene>
<dbReference type="EMBL" id="CM055752">
    <property type="protein sequence ID" value="KAJ7992789.1"/>
    <property type="molecule type" value="Genomic_DNA"/>
</dbReference>
<dbReference type="Proteomes" id="UP001157502">
    <property type="component" value="Chromosome 25"/>
</dbReference>
<organism evidence="1 2">
    <name type="scientific">Dallia pectoralis</name>
    <name type="common">Alaska blackfish</name>
    <dbReference type="NCBI Taxonomy" id="75939"/>
    <lineage>
        <taxon>Eukaryota</taxon>
        <taxon>Metazoa</taxon>
        <taxon>Chordata</taxon>
        <taxon>Craniata</taxon>
        <taxon>Vertebrata</taxon>
        <taxon>Euteleostomi</taxon>
        <taxon>Actinopterygii</taxon>
        <taxon>Neopterygii</taxon>
        <taxon>Teleostei</taxon>
        <taxon>Protacanthopterygii</taxon>
        <taxon>Esociformes</taxon>
        <taxon>Umbridae</taxon>
        <taxon>Dallia</taxon>
    </lineage>
</organism>
<evidence type="ECO:0000313" key="1">
    <source>
        <dbReference type="EMBL" id="KAJ7992789.1"/>
    </source>
</evidence>
<accession>A0ACC2FN54</accession>
<comment type="caution">
    <text evidence="1">The sequence shown here is derived from an EMBL/GenBank/DDBJ whole genome shotgun (WGS) entry which is preliminary data.</text>
</comment>
<name>A0ACC2FN54_DALPE</name>